<dbReference type="EMBL" id="CAICTM010000462">
    <property type="protein sequence ID" value="CAB9511001.1"/>
    <property type="molecule type" value="Genomic_DNA"/>
</dbReference>
<proteinExistence type="predicted"/>
<dbReference type="AlphaFoldDB" id="A0A9N8HEA2"/>
<comment type="caution">
    <text evidence="2">The sequence shown here is derived from an EMBL/GenBank/DDBJ whole genome shotgun (WGS) entry which is preliminary data.</text>
</comment>
<feature type="compositionally biased region" description="Polar residues" evidence="1">
    <location>
        <begin position="53"/>
        <end position="63"/>
    </location>
</feature>
<evidence type="ECO:0000256" key="1">
    <source>
        <dbReference type="SAM" id="MobiDB-lite"/>
    </source>
</evidence>
<organism evidence="2 3">
    <name type="scientific">Seminavis robusta</name>
    <dbReference type="NCBI Taxonomy" id="568900"/>
    <lineage>
        <taxon>Eukaryota</taxon>
        <taxon>Sar</taxon>
        <taxon>Stramenopiles</taxon>
        <taxon>Ochrophyta</taxon>
        <taxon>Bacillariophyta</taxon>
        <taxon>Bacillariophyceae</taxon>
        <taxon>Bacillariophycidae</taxon>
        <taxon>Naviculales</taxon>
        <taxon>Naviculaceae</taxon>
        <taxon>Seminavis</taxon>
    </lineage>
</organism>
<reference evidence="2" key="1">
    <citation type="submission" date="2020-06" db="EMBL/GenBank/DDBJ databases">
        <authorList>
            <consortium name="Plant Systems Biology data submission"/>
        </authorList>
    </citation>
    <scope>NUCLEOTIDE SEQUENCE</scope>
    <source>
        <strain evidence="2">D6</strain>
    </source>
</reference>
<accession>A0A9N8HEA2</accession>
<gene>
    <name evidence="2" type="ORF">SEMRO_463_G148130.1</name>
</gene>
<feature type="region of interest" description="Disordered" evidence="1">
    <location>
        <begin position="53"/>
        <end position="83"/>
    </location>
</feature>
<protein>
    <submittedName>
        <fullName evidence="2">Uncharacterized protein</fullName>
    </submittedName>
</protein>
<sequence>MRQWSSVLTIVLWIAIFGVSTIFRQTANSHQRKLQGPWDGRVTTFSSTGVAVRENSTSASPSRSFEAYASVERPPGRDRQDEASADEIVNISSAFEDPLSLGSLDFVGHSGRWYARYPLGVCKGDCTTDDDCEGDLYCFQRRKFEPSPYCKGGEEVDIGADFCTWNPLYPPPEPDPIPPLWAFRLKLYWEEGYFWQNETLEREWCMIYNYDGYPGSGECWHGDELKNCTASQVYIGACLEGDPRQWFTFEPLGPYYSGHDEHPEVLIKTMSDWCLYRHESALYLNPECDPKDERQRFFALSGSFDPGSRFELGQFQGYTHENCLTNAHHPKSGEVIEFHICEFARHREDQTSFWQIYSPTDGEMEATEQIYRAFGGTGPEFTSP</sequence>
<keyword evidence="3" id="KW-1185">Reference proteome</keyword>
<dbReference type="Proteomes" id="UP001153069">
    <property type="component" value="Unassembled WGS sequence"/>
</dbReference>
<evidence type="ECO:0000313" key="3">
    <source>
        <dbReference type="Proteomes" id="UP001153069"/>
    </source>
</evidence>
<name>A0A9N8HEA2_9STRA</name>
<evidence type="ECO:0000313" key="2">
    <source>
        <dbReference type="EMBL" id="CAB9511001.1"/>
    </source>
</evidence>
<dbReference type="OrthoDB" id="46933at2759"/>